<reference evidence="2 3" key="1">
    <citation type="submission" date="2018-11" db="EMBL/GenBank/DDBJ databases">
        <title>Genomic Encyclopedia of Type Strains, Phase IV (KMG-IV): sequencing the most valuable type-strain genomes for metagenomic binning, comparative biology and taxonomic classification.</title>
        <authorList>
            <person name="Goeker M."/>
        </authorList>
    </citation>
    <scope>NUCLEOTIDE SEQUENCE [LARGE SCALE GENOMIC DNA]</scope>
    <source>
        <strain evidence="2 3">DSM 22027</strain>
    </source>
</reference>
<comment type="caution">
    <text evidence="2">The sequence shown here is derived from an EMBL/GenBank/DDBJ whole genome shotgun (WGS) entry which is preliminary data.</text>
</comment>
<dbReference type="RefSeq" id="WP_123290189.1">
    <property type="nucleotide sequence ID" value="NZ_RJVA01000012.1"/>
</dbReference>
<sequence>MKPVFIPLHCEEQILRINPTGTVGLLTLWSRPDVVLQRLRRRGADLYPDTSPVAVVGTLYGNGLRELLRNLLYNPQIDTLVVYGRDRSGSLKELQAFFEHGLEPYGDATVAYEPTAHGTPMPVRIRSTRRVIDDLVRPEHFKRPPAILSFGSPQDNPEAEDLIRFLKNYQPLSGSPAQRLRIPLPQVRVAVYPSNPRAHTIVADDPLSAWKDLIALLYRFGVPVTLAKGERRELQNIKVVVEHPAPVPEALLQRYGFDPEKLYRYQQDILSGSIEPDETYNYGNRLRAHFGVDSLEAVIDRLRKDPQDRKAYAVLWDPRRDLVADSGHPCLVSAFFRLFQGALTLTASFRTHNALDAWLVNFYGLMAVLHHVARAVSLPPGPMTIFSHSISIDARQSDRAALIASEKSFTYREDPMGYFRISLDGDHILVEHRYGDVTLKTYRHAKASRIQHELARDNALSDINHALYLGRQLERAERCLRDGLPFRQE</sequence>
<dbReference type="EMBL" id="RJVA01000012">
    <property type="protein sequence ID" value="ROQ92022.1"/>
    <property type="molecule type" value="Genomic_DNA"/>
</dbReference>
<dbReference type="InterPro" id="IPR025595">
    <property type="entry name" value="PterinBD-DUF4346"/>
</dbReference>
<name>A0A3N1ULB9_9BACT</name>
<dbReference type="AlphaFoldDB" id="A0A3N1ULB9"/>
<dbReference type="SUPFAM" id="SSF55831">
    <property type="entry name" value="Thymidylate synthase/dCMP hydroxymethylase"/>
    <property type="match status" value="1"/>
</dbReference>
<dbReference type="GO" id="GO:0016740">
    <property type="term" value="F:transferase activity"/>
    <property type="evidence" value="ECO:0007669"/>
    <property type="project" value="UniProtKB-KW"/>
</dbReference>
<dbReference type="Gene3D" id="3.30.572.10">
    <property type="entry name" value="Thymidylate synthase/dCMP hydroxymethylase domain"/>
    <property type="match status" value="1"/>
</dbReference>
<feature type="domain" description="DUF4346" evidence="1">
    <location>
        <begin position="413"/>
        <end position="489"/>
    </location>
</feature>
<proteinExistence type="predicted"/>
<evidence type="ECO:0000313" key="3">
    <source>
        <dbReference type="Proteomes" id="UP000276223"/>
    </source>
</evidence>
<dbReference type="Proteomes" id="UP000276223">
    <property type="component" value="Unassembled WGS sequence"/>
</dbReference>
<dbReference type="OrthoDB" id="4029442at2"/>
<dbReference type="Pfam" id="PF14251">
    <property type="entry name" value="PterinBD-DUF4346"/>
    <property type="match status" value="1"/>
</dbReference>
<organism evidence="2 3">
    <name type="scientific">Desulfosoma caldarium</name>
    <dbReference type="NCBI Taxonomy" id="610254"/>
    <lineage>
        <taxon>Bacteria</taxon>
        <taxon>Pseudomonadati</taxon>
        <taxon>Thermodesulfobacteriota</taxon>
        <taxon>Syntrophobacteria</taxon>
        <taxon>Syntrophobacterales</taxon>
        <taxon>Syntrophobacteraceae</taxon>
        <taxon>Desulfosoma</taxon>
    </lineage>
</organism>
<accession>A0A3N1ULB9</accession>
<evidence type="ECO:0000313" key="2">
    <source>
        <dbReference type="EMBL" id="ROQ92022.1"/>
    </source>
</evidence>
<protein>
    <submittedName>
        <fullName evidence="2">Thymidylate synthase</fullName>
    </submittedName>
</protein>
<keyword evidence="3" id="KW-1185">Reference proteome</keyword>
<evidence type="ECO:0000259" key="1">
    <source>
        <dbReference type="Pfam" id="PF14251"/>
    </source>
</evidence>
<gene>
    <name evidence="2" type="ORF">EDC27_1691</name>
</gene>
<dbReference type="InterPro" id="IPR036926">
    <property type="entry name" value="Thymidate_synth/dCMP_Mease_sf"/>
</dbReference>